<name>A0ABR2WW49_9FUNG</name>
<reference evidence="2 3" key="1">
    <citation type="submission" date="2023-04" db="EMBL/GenBank/DDBJ databases">
        <title>Genome of Basidiobolus ranarum AG-B5.</title>
        <authorList>
            <person name="Stajich J.E."/>
            <person name="Carter-House D."/>
            <person name="Gryganskyi A."/>
        </authorList>
    </citation>
    <scope>NUCLEOTIDE SEQUENCE [LARGE SCALE GENOMIC DNA]</scope>
    <source>
        <strain evidence="2 3">AG-B5</strain>
    </source>
</reference>
<protein>
    <submittedName>
        <fullName evidence="2">Uncharacterized protein</fullName>
    </submittedName>
</protein>
<sequence length="403" mass="46429">MITCQTLHTTTLPRDLSHDPSIYHVNITGSEVCVRDTLFNLLDEHHRRFHIEYGGYLANYIAHNLFSLYALGATSACLTEYFEQTSPKLERFPPSKIHITEANWRLFLGQKKYYTDYVKFFDECISTFGLLETFQRYGSILISGLLGNSLHPLIHLGFGIEFEHPSVTSEGLAYAAMSYLSHGEIIDEPSSPSKDNQDCKQILEMVRTDKRFDGPFEGLFQNKVKILVKSRGDLLKRYVDAWVICGVDINPVEKLHELTRIVTQMYASECRKNQPNVFLGHILTSSRAINSLIPHLSSVDQTRLLRVYWLAVISLYIIQGRPHIQSHESDEMEVERLKAWPSIIHQVLLSQDEKVPNLVRTLMWVETETKFNHGLYRNTAEMTVSMIKEYQWGVDGIGWWTVK</sequence>
<dbReference type="PANTHER" id="PTHR35870:SF6">
    <property type="entry name" value="MGS207 PROTEIN"/>
    <property type="match status" value="1"/>
</dbReference>
<comment type="caution">
    <text evidence="2">The sequence shown here is derived from an EMBL/GenBank/DDBJ whole genome shotgun (WGS) entry which is preliminary data.</text>
</comment>
<keyword evidence="3" id="KW-1185">Reference proteome</keyword>
<proteinExistence type="predicted"/>
<keyword evidence="1" id="KW-0560">Oxidoreductase</keyword>
<organism evidence="2 3">
    <name type="scientific">Basidiobolus ranarum</name>
    <dbReference type="NCBI Taxonomy" id="34480"/>
    <lineage>
        <taxon>Eukaryota</taxon>
        <taxon>Fungi</taxon>
        <taxon>Fungi incertae sedis</taxon>
        <taxon>Zoopagomycota</taxon>
        <taxon>Entomophthoromycotina</taxon>
        <taxon>Basidiobolomycetes</taxon>
        <taxon>Basidiobolales</taxon>
        <taxon>Basidiobolaceae</taxon>
        <taxon>Basidiobolus</taxon>
    </lineage>
</organism>
<accession>A0ABR2WW49</accession>
<evidence type="ECO:0000313" key="2">
    <source>
        <dbReference type="EMBL" id="KAK9765696.1"/>
    </source>
</evidence>
<dbReference type="PANTHER" id="PTHR35870">
    <property type="entry name" value="PROTEIN, PUTATIVE (AFU_ORTHOLOGUE AFUA_5G03330)-RELATED"/>
    <property type="match status" value="1"/>
</dbReference>
<dbReference type="Pfam" id="PF14027">
    <property type="entry name" value="Questin_oxidase"/>
    <property type="match status" value="1"/>
</dbReference>
<evidence type="ECO:0000256" key="1">
    <source>
        <dbReference type="ARBA" id="ARBA00023002"/>
    </source>
</evidence>
<evidence type="ECO:0000313" key="3">
    <source>
        <dbReference type="Proteomes" id="UP001479436"/>
    </source>
</evidence>
<dbReference type="Proteomes" id="UP001479436">
    <property type="component" value="Unassembled WGS sequence"/>
</dbReference>
<dbReference type="EMBL" id="JASJQH010000236">
    <property type="protein sequence ID" value="KAK9765696.1"/>
    <property type="molecule type" value="Genomic_DNA"/>
</dbReference>
<dbReference type="InterPro" id="IPR025337">
    <property type="entry name" value="Questin_oxidase-like"/>
</dbReference>
<gene>
    <name evidence="2" type="ORF">K7432_005767</name>
</gene>